<comment type="caution">
    <text evidence="1">The sequence shown here is derived from an EMBL/GenBank/DDBJ whole genome shotgun (WGS) entry which is preliminary data.</text>
</comment>
<dbReference type="EMBL" id="QQWG01000050">
    <property type="protein sequence ID" value="RRG18925.1"/>
    <property type="molecule type" value="Genomic_DNA"/>
</dbReference>
<name>A0A425XW62_9BACT</name>
<dbReference type="RefSeq" id="WP_225423419.1">
    <property type="nucleotide sequence ID" value="NZ_JAPXVP010000044.1"/>
</dbReference>
<evidence type="ECO:0000313" key="1">
    <source>
        <dbReference type="EMBL" id="RRG18925.1"/>
    </source>
</evidence>
<proteinExistence type="predicted"/>
<sequence length="64" mass="7552">MKESNCHIDINNGKFNIGDWYFPEYVEISEGHLCSGKFYSSINRELFFENEPLRISASYKEQLL</sequence>
<evidence type="ECO:0000313" key="2">
    <source>
        <dbReference type="Proteomes" id="UP000285794"/>
    </source>
</evidence>
<reference evidence="1 2" key="1">
    <citation type="submission" date="2018-07" db="EMBL/GenBank/DDBJ databases">
        <title>Draft genome sequence of Ancylomarina sp. M1P.</title>
        <authorList>
            <person name="Yadav S."/>
            <person name="Villanueva L."/>
            <person name="Damste J.S.S."/>
        </authorList>
    </citation>
    <scope>NUCLEOTIDE SEQUENCE [LARGE SCALE GENOMIC DNA]</scope>
    <source>
        <strain evidence="1 2">M1P</strain>
    </source>
</reference>
<dbReference type="Proteomes" id="UP000285794">
    <property type="component" value="Unassembled WGS sequence"/>
</dbReference>
<dbReference type="AlphaFoldDB" id="A0A425XW62"/>
<keyword evidence="2" id="KW-1185">Reference proteome</keyword>
<gene>
    <name evidence="1" type="ORF">DWB61_17715</name>
</gene>
<accession>A0A425XW62</accession>
<organism evidence="1 2">
    <name type="scientific">Ancylomarina euxinus</name>
    <dbReference type="NCBI Taxonomy" id="2283627"/>
    <lineage>
        <taxon>Bacteria</taxon>
        <taxon>Pseudomonadati</taxon>
        <taxon>Bacteroidota</taxon>
        <taxon>Bacteroidia</taxon>
        <taxon>Marinilabiliales</taxon>
        <taxon>Marinifilaceae</taxon>
        <taxon>Ancylomarina</taxon>
    </lineage>
</organism>
<feature type="non-terminal residue" evidence="1">
    <location>
        <position position="64"/>
    </location>
</feature>
<protein>
    <submittedName>
        <fullName evidence="1">Uncharacterized protein</fullName>
    </submittedName>
</protein>